<name>H3B9B4_LATCH</name>
<evidence type="ECO:0000313" key="1">
    <source>
        <dbReference type="Ensembl" id="ENSLACP00000018485.1"/>
    </source>
</evidence>
<dbReference type="AlphaFoldDB" id="H3B9B4"/>
<dbReference type="Ensembl" id="ENSLACT00000018618.1">
    <property type="protein sequence ID" value="ENSLACP00000018485.1"/>
    <property type="gene ID" value="ENSLACG00000016276.1"/>
</dbReference>
<protein>
    <submittedName>
        <fullName evidence="1">Uncharacterized protein</fullName>
    </submittedName>
</protein>
<dbReference type="PANTHER" id="PTHR46704">
    <property type="entry name" value="CXC DOMAIN-CONTAINING PROTEIN-RELATED"/>
    <property type="match status" value="1"/>
</dbReference>
<evidence type="ECO:0000313" key="2">
    <source>
        <dbReference type="Proteomes" id="UP000008672"/>
    </source>
</evidence>
<dbReference type="PANTHER" id="PTHR46704:SF9">
    <property type="entry name" value="BHLH DOMAIN-CONTAINING PROTEIN"/>
    <property type="match status" value="1"/>
</dbReference>
<dbReference type="EMBL" id="AFYH01050294">
    <property type="status" value="NOT_ANNOTATED_CDS"/>
    <property type="molecule type" value="Genomic_DNA"/>
</dbReference>
<dbReference type="HOGENOM" id="CLU_1075790_0_0_1"/>
<sequence>SFVQDLTYGIMGGVIKTAKQILLPWAVKSLTGNVELIKILNRLRHGISYSKLEEIDTVLCLQTLATEEEQGVVMPTYIHPCIPTILAYDNIDGQEETLSGEGTSHRVNGIIVQPKIATAEPPKPKAPIQKEKKRSITPTPLFLPHYNAGDKSGPPALTPLQMDSEHEAKIAHQKETTNQKIVLRMGVFHTICNLLSIIGKRYGDAGLRDLAVESGVIAEGSITSVLEGRKYNRGVCLHKLVYEALPRIACKGFYPWLEE</sequence>
<organism evidence="1 2">
    <name type="scientific">Latimeria chalumnae</name>
    <name type="common">Coelacanth</name>
    <dbReference type="NCBI Taxonomy" id="7897"/>
    <lineage>
        <taxon>Eukaryota</taxon>
        <taxon>Metazoa</taxon>
        <taxon>Chordata</taxon>
        <taxon>Craniata</taxon>
        <taxon>Vertebrata</taxon>
        <taxon>Euteleostomi</taxon>
        <taxon>Coelacanthiformes</taxon>
        <taxon>Coelacanthidae</taxon>
        <taxon>Latimeria</taxon>
    </lineage>
</organism>
<dbReference type="GeneTree" id="ENSGT00940000166562"/>
<reference evidence="2" key="1">
    <citation type="submission" date="2011-08" db="EMBL/GenBank/DDBJ databases">
        <title>The draft genome of Latimeria chalumnae.</title>
        <authorList>
            <person name="Di Palma F."/>
            <person name="Alfoldi J."/>
            <person name="Johnson J."/>
            <person name="Berlin A."/>
            <person name="Gnerre S."/>
            <person name="Jaffe D."/>
            <person name="MacCallum I."/>
            <person name="Young S."/>
            <person name="Walker B.J."/>
            <person name="Lander E."/>
            <person name="Lindblad-Toh K."/>
        </authorList>
    </citation>
    <scope>NUCLEOTIDE SEQUENCE [LARGE SCALE GENOMIC DNA]</scope>
    <source>
        <strain evidence="2">Wild caught</strain>
    </source>
</reference>
<reference evidence="1" key="3">
    <citation type="submission" date="2025-09" db="UniProtKB">
        <authorList>
            <consortium name="Ensembl"/>
        </authorList>
    </citation>
    <scope>IDENTIFICATION</scope>
</reference>
<accession>H3B9B4</accession>
<proteinExistence type="predicted"/>
<keyword evidence="2" id="KW-1185">Reference proteome</keyword>
<reference evidence="1" key="2">
    <citation type="submission" date="2025-08" db="UniProtKB">
        <authorList>
            <consortium name="Ensembl"/>
        </authorList>
    </citation>
    <scope>IDENTIFICATION</scope>
</reference>
<dbReference type="Proteomes" id="UP000008672">
    <property type="component" value="Unassembled WGS sequence"/>
</dbReference>